<evidence type="ECO:0000313" key="2">
    <source>
        <dbReference type="EMBL" id="MBB5422913.1"/>
    </source>
</evidence>
<proteinExistence type="predicted"/>
<accession>A0A7W8Q401</accession>
<dbReference type="RefSeq" id="WP_227717831.1">
    <property type="nucleotide sequence ID" value="NZ_JACHDD010000002.1"/>
</dbReference>
<dbReference type="Proteomes" id="UP000592780">
    <property type="component" value="Unassembled WGS sequence"/>
</dbReference>
<comment type="caution">
    <text evidence="2">The sequence shown here is derived from an EMBL/GenBank/DDBJ whole genome shotgun (WGS) entry which is preliminary data.</text>
</comment>
<evidence type="ECO:0008006" key="4">
    <source>
        <dbReference type="Google" id="ProtNLM"/>
    </source>
</evidence>
<keyword evidence="1" id="KW-0472">Membrane</keyword>
<evidence type="ECO:0000256" key="1">
    <source>
        <dbReference type="SAM" id="Phobius"/>
    </source>
</evidence>
<keyword evidence="1" id="KW-1133">Transmembrane helix</keyword>
<sequence>MAALVFSTLTIGAIGMNSSSTRNCEPQDASHRLDAMSDDARSLLLGFVFTGVVLAFAVMAMIWTASRPPLKGKDCSGRIANGEHASFVAFFQDPADQGALLRSIEDCAK</sequence>
<organism evidence="2 3">
    <name type="scientific">Paraburkholderia atlantica</name>
    <dbReference type="NCBI Taxonomy" id="2654982"/>
    <lineage>
        <taxon>Bacteria</taxon>
        <taxon>Pseudomonadati</taxon>
        <taxon>Pseudomonadota</taxon>
        <taxon>Betaproteobacteria</taxon>
        <taxon>Burkholderiales</taxon>
        <taxon>Burkholderiaceae</taxon>
        <taxon>Paraburkholderia</taxon>
    </lineage>
</organism>
<protein>
    <recommendedName>
        <fullName evidence="4">Transmembrane protein</fullName>
    </recommendedName>
</protein>
<reference evidence="2 3" key="1">
    <citation type="submission" date="2020-08" db="EMBL/GenBank/DDBJ databases">
        <title>Genomic Encyclopedia of Type Strains, Phase IV (KMG-V): Genome sequencing to study the core and pangenomes of soil and plant-associated prokaryotes.</title>
        <authorList>
            <person name="Whitman W."/>
        </authorList>
    </citation>
    <scope>NUCLEOTIDE SEQUENCE [LARGE SCALE GENOMIC DNA]</scope>
    <source>
        <strain evidence="2 3">JPY158</strain>
    </source>
</reference>
<dbReference type="AlphaFoldDB" id="A0A7W8Q401"/>
<keyword evidence="3" id="KW-1185">Reference proteome</keyword>
<evidence type="ECO:0000313" key="3">
    <source>
        <dbReference type="Proteomes" id="UP000592780"/>
    </source>
</evidence>
<name>A0A7W8Q401_PARAM</name>
<gene>
    <name evidence="2" type="ORF">HDG40_001055</name>
</gene>
<feature type="transmembrane region" description="Helical" evidence="1">
    <location>
        <begin position="42"/>
        <end position="63"/>
    </location>
</feature>
<keyword evidence="1" id="KW-0812">Transmembrane</keyword>
<dbReference type="EMBL" id="JACHDD010000002">
    <property type="protein sequence ID" value="MBB5422913.1"/>
    <property type="molecule type" value="Genomic_DNA"/>
</dbReference>